<sequence>MTKYILHFMRIRRRNRNCLQQLESGAPLLIVRNSDVPDLLNPNCNSNMLSKSRIKPIYSEIIKHRSYKATATCGYRQIDFSLF</sequence>
<evidence type="ECO:0000313" key="1">
    <source>
        <dbReference type="EMBL" id="EPB89686.1"/>
    </source>
</evidence>
<accession>S2JH79</accession>
<evidence type="ECO:0000313" key="2">
    <source>
        <dbReference type="Proteomes" id="UP000014254"/>
    </source>
</evidence>
<proteinExistence type="predicted"/>
<gene>
    <name evidence="1" type="ORF">HMPREF1544_03486</name>
</gene>
<reference evidence="2" key="1">
    <citation type="submission" date="2013-05" db="EMBL/GenBank/DDBJ databases">
        <title>The Genome sequence of Mucor circinelloides f. circinelloides 1006PhL.</title>
        <authorList>
            <consortium name="The Broad Institute Genomics Platform"/>
            <person name="Cuomo C."/>
            <person name="Earl A."/>
            <person name="Findley K."/>
            <person name="Lee S.C."/>
            <person name="Walker B."/>
            <person name="Young S."/>
            <person name="Zeng Q."/>
            <person name="Gargeya S."/>
            <person name="Fitzgerald M."/>
            <person name="Haas B."/>
            <person name="Abouelleil A."/>
            <person name="Allen A.W."/>
            <person name="Alvarado L."/>
            <person name="Arachchi H.M."/>
            <person name="Berlin A.M."/>
            <person name="Chapman S.B."/>
            <person name="Gainer-Dewar J."/>
            <person name="Goldberg J."/>
            <person name="Griggs A."/>
            <person name="Gujja S."/>
            <person name="Hansen M."/>
            <person name="Howarth C."/>
            <person name="Imamovic A."/>
            <person name="Ireland A."/>
            <person name="Larimer J."/>
            <person name="McCowan C."/>
            <person name="Murphy C."/>
            <person name="Pearson M."/>
            <person name="Poon T.W."/>
            <person name="Priest M."/>
            <person name="Roberts A."/>
            <person name="Saif S."/>
            <person name="Shea T."/>
            <person name="Sisk P."/>
            <person name="Sykes S."/>
            <person name="Wortman J."/>
            <person name="Nusbaum C."/>
            <person name="Birren B."/>
        </authorList>
    </citation>
    <scope>NUCLEOTIDE SEQUENCE [LARGE SCALE GENOMIC DNA]</scope>
    <source>
        <strain evidence="2">1006PhL</strain>
    </source>
</reference>
<dbReference type="EMBL" id="KE123931">
    <property type="protein sequence ID" value="EPB89686.1"/>
    <property type="molecule type" value="Genomic_DNA"/>
</dbReference>
<dbReference type="AlphaFoldDB" id="S2JH79"/>
<dbReference type="Proteomes" id="UP000014254">
    <property type="component" value="Unassembled WGS sequence"/>
</dbReference>
<dbReference type="InParanoid" id="S2JH79"/>
<name>S2JH79_MUCC1</name>
<keyword evidence="2" id="KW-1185">Reference proteome</keyword>
<dbReference type="VEuPathDB" id="FungiDB:HMPREF1544_03486"/>
<dbReference type="STRING" id="1220926.S2JH79"/>
<organism evidence="1 2">
    <name type="scientific">Mucor circinelloides f. circinelloides (strain 1006PhL)</name>
    <name type="common">Mucormycosis agent</name>
    <name type="synonym">Calyptromyces circinelloides</name>
    <dbReference type="NCBI Taxonomy" id="1220926"/>
    <lineage>
        <taxon>Eukaryota</taxon>
        <taxon>Fungi</taxon>
        <taxon>Fungi incertae sedis</taxon>
        <taxon>Mucoromycota</taxon>
        <taxon>Mucoromycotina</taxon>
        <taxon>Mucoromycetes</taxon>
        <taxon>Mucorales</taxon>
        <taxon>Mucorineae</taxon>
        <taxon>Mucoraceae</taxon>
        <taxon>Mucor</taxon>
    </lineage>
</organism>
<protein>
    <submittedName>
        <fullName evidence="1">Uncharacterized protein</fullName>
    </submittedName>
</protein>